<dbReference type="Gene3D" id="1.10.4160.10">
    <property type="entry name" value="Hydantoin permease"/>
    <property type="match status" value="1"/>
</dbReference>
<evidence type="ECO:0008006" key="9">
    <source>
        <dbReference type="Google" id="ProtNLM"/>
    </source>
</evidence>
<evidence type="ECO:0000256" key="1">
    <source>
        <dbReference type="ARBA" id="ARBA00004141"/>
    </source>
</evidence>
<feature type="transmembrane region" description="Helical" evidence="6">
    <location>
        <begin position="210"/>
        <end position="233"/>
    </location>
</feature>
<dbReference type="OrthoDB" id="2018619at2759"/>
<organism evidence="7 8">
    <name type="scientific">Saitozyma podzolica</name>
    <dbReference type="NCBI Taxonomy" id="1890683"/>
    <lineage>
        <taxon>Eukaryota</taxon>
        <taxon>Fungi</taxon>
        <taxon>Dikarya</taxon>
        <taxon>Basidiomycota</taxon>
        <taxon>Agaricomycotina</taxon>
        <taxon>Tremellomycetes</taxon>
        <taxon>Tremellales</taxon>
        <taxon>Trimorphomycetaceae</taxon>
        <taxon>Saitozyma</taxon>
    </lineage>
</organism>
<evidence type="ECO:0000313" key="7">
    <source>
        <dbReference type="EMBL" id="RSH95479.1"/>
    </source>
</evidence>
<dbReference type="PANTHER" id="PTHR30618">
    <property type="entry name" value="NCS1 FAMILY PURINE/PYRIMIDINE TRANSPORTER"/>
    <property type="match status" value="1"/>
</dbReference>
<name>A0A427YWL8_9TREE</name>
<evidence type="ECO:0000313" key="8">
    <source>
        <dbReference type="Proteomes" id="UP000279259"/>
    </source>
</evidence>
<feature type="transmembrane region" description="Helical" evidence="6">
    <location>
        <begin position="167"/>
        <end position="190"/>
    </location>
</feature>
<dbReference type="Pfam" id="PF02133">
    <property type="entry name" value="Transp_cyt_pur"/>
    <property type="match status" value="1"/>
</dbReference>
<comment type="similarity">
    <text evidence="2">Belongs to the purine-cytosine permease (2.A.39) family.</text>
</comment>
<evidence type="ECO:0000256" key="6">
    <source>
        <dbReference type="SAM" id="Phobius"/>
    </source>
</evidence>
<dbReference type="InterPro" id="IPR001248">
    <property type="entry name" value="Pur-cyt_permease"/>
</dbReference>
<feature type="transmembrane region" description="Helical" evidence="6">
    <location>
        <begin position="76"/>
        <end position="96"/>
    </location>
</feature>
<dbReference type="GO" id="GO:0015205">
    <property type="term" value="F:nucleobase transmembrane transporter activity"/>
    <property type="evidence" value="ECO:0007669"/>
    <property type="project" value="TreeGrafter"/>
</dbReference>
<feature type="transmembrane region" description="Helical" evidence="6">
    <location>
        <begin position="277"/>
        <end position="300"/>
    </location>
</feature>
<feature type="transmembrane region" description="Helical" evidence="6">
    <location>
        <begin position="117"/>
        <end position="137"/>
    </location>
</feature>
<gene>
    <name evidence="7" type="ORF">EHS25_000571</name>
</gene>
<keyword evidence="8" id="KW-1185">Reference proteome</keyword>
<feature type="transmembrane region" description="Helical" evidence="6">
    <location>
        <begin position="320"/>
        <end position="342"/>
    </location>
</feature>
<evidence type="ECO:0000256" key="2">
    <source>
        <dbReference type="ARBA" id="ARBA00008974"/>
    </source>
</evidence>
<feature type="transmembrane region" description="Helical" evidence="6">
    <location>
        <begin position="239"/>
        <end position="257"/>
    </location>
</feature>
<keyword evidence="5 6" id="KW-0472">Membrane</keyword>
<dbReference type="PANTHER" id="PTHR30618:SF1">
    <property type="entry name" value="URIDINE PERMEASE"/>
    <property type="match status" value="1"/>
</dbReference>
<keyword evidence="3 6" id="KW-0812">Transmembrane</keyword>
<protein>
    <recommendedName>
        <fullName evidence="9">Uridine permease</fullName>
    </recommendedName>
</protein>
<evidence type="ECO:0000256" key="4">
    <source>
        <dbReference type="ARBA" id="ARBA00022989"/>
    </source>
</evidence>
<comment type="subcellular location">
    <subcellularLocation>
        <location evidence="1">Membrane</location>
        <topology evidence="1">Multi-pass membrane protein</topology>
    </subcellularLocation>
</comment>
<reference evidence="7 8" key="1">
    <citation type="submission" date="2018-11" db="EMBL/GenBank/DDBJ databases">
        <title>Genome sequence of Saitozyma podzolica DSM 27192.</title>
        <authorList>
            <person name="Aliyu H."/>
            <person name="Gorte O."/>
            <person name="Ochsenreither K."/>
        </authorList>
    </citation>
    <scope>NUCLEOTIDE SEQUENCE [LARGE SCALE GENOMIC DNA]</scope>
    <source>
        <strain evidence="7 8">DSM 27192</strain>
    </source>
</reference>
<keyword evidence="4 6" id="KW-1133">Transmembrane helix</keyword>
<dbReference type="InterPro" id="IPR045225">
    <property type="entry name" value="Uracil/uridine/allantoin_perm"/>
</dbReference>
<evidence type="ECO:0000256" key="3">
    <source>
        <dbReference type="ARBA" id="ARBA00022692"/>
    </source>
</evidence>
<accession>A0A427YWL8</accession>
<comment type="caution">
    <text evidence="7">The sequence shown here is derived from an EMBL/GenBank/DDBJ whole genome shotgun (WGS) entry which is preliminary data.</text>
</comment>
<evidence type="ECO:0000256" key="5">
    <source>
        <dbReference type="ARBA" id="ARBA00023136"/>
    </source>
</evidence>
<dbReference type="GO" id="GO:0005886">
    <property type="term" value="C:plasma membrane"/>
    <property type="evidence" value="ECO:0007669"/>
    <property type="project" value="TreeGrafter"/>
</dbReference>
<proteinExistence type="inferred from homology"/>
<sequence length="404" mass="44453">MPASSALTSSQMCGFFLFWFVTCLALFLSIPKWKLLIHLKLVAYILSSVGMLAMALKASGGVGDTLTTKATVHGSARVWLIVRFTLLAAAGCSTFASNASDWQRNATKRRDPIFGQVFGFPMSNFITTLIGMIVAASSQRIYGTVIWNPLTYLDQILTDNYDATHRAGAFFIALGFTYSALFSCVFENVLPAGNDISSLFPKYLSIKRAFAICMIMTIAINPWFLLGSASIFVTFVGSYQIFLFAIIGVLLVDYYIIAKGRLDLKWLYTADRSGPYYYTYGVNWRAITAYVVGAGVNFTGFLQAMGLKSLASNIALTHSYYFAFLTTGVAAGLTYYLLAVIFPQQSYLIHRDEKFKEWTEDEVEVYAAGKRVVGVDVAYRGEDEVDTPGVEKKSGEAAVGVLEA</sequence>
<dbReference type="AlphaFoldDB" id="A0A427YWL8"/>
<feature type="transmembrane region" description="Helical" evidence="6">
    <location>
        <begin position="35"/>
        <end position="56"/>
    </location>
</feature>
<dbReference type="Proteomes" id="UP000279259">
    <property type="component" value="Unassembled WGS sequence"/>
</dbReference>
<feature type="transmembrane region" description="Helical" evidence="6">
    <location>
        <begin position="6"/>
        <end position="28"/>
    </location>
</feature>
<dbReference type="EMBL" id="RSCD01000001">
    <property type="protein sequence ID" value="RSH95479.1"/>
    <property type="molecule type" value="Genomic_DNA"/>
</dbReference>